<dbReference type="PANTHER" id="PTHR31672:SF13">
    <property type="entry name" value="F-BOX PROTEIN CPR30-LIKE"/>
    <property type="match status" value="1"/>
</dbReference>
<dbReference type="PROSITE" id="PS50181">
    <property type="entry name" value="FBOX"/>
    <property type="match status" value="1"/>
</dbReference>
<gene>
    <name evidence="3" type="primary">LOC110788401</name>
</gene>
<dbReference type="InterPro" id="IPR001810">
    <property type="entry name" value="F-box_dom"/>
</dbReference>
<dbReference type="InterPro" id="IPR050796">
    <property type="entry name" value="SCF_F-box_component"/>
</dbReference>
<proteinExistence type="predicted"/>
<dbReference type="GO" id="GO:0004842">
    <property type="term" value="F:ubiquitin-protein transferase activity"/>
    <property type="evidence" value="ECO:0000318"/>
    <property type="project" value="GO_Central"/>
</dbReference>
<evidence type="ECO:0000313" key="2">
    <source>
        <dbReference type="Proteomes" id="UP000813463"/>
    </source>
</evidence>
<sequence>MAVEDPETQIWRKPIIPPDSLTQIWARLPIKSLYKFRSVCKLWNSLISSDPLLSDLRHRFSHSLAPLPHLRPPNLLLFLRHLTDEPVKVPDRPVQMSTRPMEELFRFERDPITRSIRNGFTPYVDFSLSFLPSKGPLVCFAANQYFYLCNPSTQEFLRLSPGQNGNSVTSNGAFGFLVDENRYVLVGLKGEKCEFFEFGPGLAGSGSWRVIKQKCPVEVSRFGLMVNREFYWTVADGPGFAVCLDVKEEEFRVIPPPEGNENEVILYDMLYLVEFKGCLCAVDNFSRPSRMEIWVLNRIEDEFSWNRKFNIFISGMARDIVYPFCDYEGENGGEMVLCNETRNRLYCYNLKNRSIKQVYRPKNRTNDRLAVYTPGLFPLSIAG</sequence>
<feature type="domain" description="F-box" evidence="1">
    <location>
        <begin position="16"/>
        <end position="56"/>
    </location>
</feature>
<dbReference type="GeneID" id="110788401"/>
<dbReference type="InterPro" id="IPR017451">
    <property type="entry name" value="F-box-assoc_interact_dom"/>
</dbReference>
<dbReference type="Gene3D" id="1.20.1280.50">
    <property type="match status" value="1"/>
</dbReference>
<dbReference type="Pfam" id="PF00646">
    <property type="entry name" value="F-box"/>
    <property type="match status" value="1"/>
</dbReference>
<keyword evidence="2" id="KW-1185">Reference proteome</keyword>
<evidence type="ECO:0000313" key="3">
    <source>
        <dbReference type="RefSeq" id="XP_021848742.1"/>
    </source>
</evidence>
<reference evidence="3" key="2">
    <citation type="submission" date="2025-08" db="UniProtKB">
        <authorList>
            <consortium name="RefSeq"/>
        </authorList>
    </citation>
    <scope>IDENTIFICATION</scope>
    <source>
        <tissue evidence="3">Leaf</tissue>
    </source>
</reference>
<accession>A0A9R0IG57</accession>
<dbReference type="RefSeq" id="XP_021848742.1">
    <property type="nucleotide sequence ID" value="XM_021993050.1"/>
</dbReference>
<protein>
    <submittedName>
        <fullName evidence="3">F-box protein At5g18160</fullName>
    </submittedName>
</protein>
<dbReference type="OrthoDB" id="5319261at2759"/>
<dbReference type="AlphaFoldDB" id="A0A9R0IG57"/>
<dbReference type="NCBIfam" id="TIGR01640">
    <property type="entry name" value="F_box_assoc_1"/>
    <property type="match status" value="1"/>
</dbReference>
<name>A0A9R0IG57_SPIOL</name>
<dbReference type="SMART" id="SM00256">
    <property type="entry name" value="FBOX"/>
    <property type="match status" value="1"/>
</dbReference>
<dbReference type="Pfam" id="PF08268">
    <property type="entry name" value="FBA_3"/>
    <property type="match status" value="1"/>
</dbReference>
<dbReference type="InterPro" id="IPR013187">
    <property type="entry name" value="F-box-assoc_dom_typ3"/>
</dbReference>
<evidence type="ECO:0000259" key="1">
    <source>
        <dbReference type="PROSITE" id="PS50181"/>
    </source>
</evidence>
<dbReference type="InterPro" id="IPR036047">
    <property type="entry name" value="F-box-like_dom_sf"/>
</dbReference>
<dbReference type="GO" id="GO:0031146">
    <property type="term" value="P:SCF-dependent proteasomal ubiquitin-dependent protein catabolic process"/>
    <property type="evidence" value="ECO:0000318"/>
    <property type="project" value="GO_Central"/>
</dbReference>
<reference evidence="2" key="1">
    <citation type="journal article" date="2021" name="Nat. Commun.">
        <title>Genomic analyses provide insights into spinach domestication and the genetic basis of agronomic traits.</title>
        <authorList>
            <person name="Cai X."/>
            <person name="Sun X."/>
            <person name="Xu C."/>
            <person name="Sun H."/>
            <person name="Wang X."/>
            <person name="Ge C."/>
            <person name="Zhang Z."/>
            <person name="Wang Q."/>
            <person name="Fei Z."/>
            <person name="Jiao C."/>
            <person name="Wang Q."/>
        </authorList>
    </citation>
    <scope>NUCLEOTIDE SEQUENCE [LARGE SCALE GENOMIC DNA]</scope>
    <source>
        <strain evidence="2">cv. Varoflay</strain>
    </source>
</reference>
<dbReference type="SUPFAM" id="SSF81383">
    <property type="entry name" value="F-box domain"/>
    <property type="match status" value="1"/>
</dbReference>
<dbReference type="Proteomes" id="UP000813463">
    <property type="component" value="Chromosome 1"/>
</dbReference>
<dbReference type="PANTHER" id="PTHR31672">
    <property type="entry name" value="BNACNNG10540D PROTEIN"/>
    <property type="match status" value="1"/>
</dbReference>
<organism evidence="2 3">
    <name type="scientific">Spinacia oleracea</name>
    <name type="common">Spinach</name>
    <dbReference type="NCBI Taxonomy" id="3562"/>
    <lineage>
        <taxon>Eukaryota</taxon>
        <taxon>Viridiplantae</taxon>
        <taxon>Streptophyta</taxon>
        <taxon>Embryophyta</taxon>
        <taxon>Tracheophyta</taxon>
        <taxon>Spermatophyta</taxon>
        <taxon>Magnoliopsida</taxon>
        <taxon>eudicotyledons</taxon>
        <taxon>Gunneridae</taxon>
        <taxon>Pentapetalae</taxon>
        <taxon>Caryophyllales</taxon>
        <taxon>Chenopodiaceae</taxon>
        <taxon>Chenopodioideae</taxon>
        <taxon>Anserineae</taxon>
        <taxon>Spinacia</taxon>
    </lineage>
</organism>
<dbReference type="KEGG" id="soe:110788401"/>